<sequence length="39" mass="4359">VIRFFHLFFYLASTIVMAAGSGGINSPENREKPYLILVS</sequence>
<gene>
    <name evidence="1" type="ORF">METZ01_LOCUS347197</name>
</gene>
<dbReference type="EMBL" id="UINC01120084">
    <property type="protein sequence ID" value="SVC94343.1"/>
    <property type="molecule type" value="Genomic_DNA"/>
</dbReference>
<dbReference type="AlphaFoldDB" id="A0A382R9G3"/>
<name>A0A382R9G3_9ZZZZ</name>
<protein>
    <submittedName>
        <fullName evidence="1">Uncharacterized protein</fullName>
    </submittedName>
</protein>
<feature type="non-terminal residue" evidence="1">
    <location>
        <position position="39"/>
    </location>
</feature>
<reference evidence="1" key="1">
    <citation type="submission" date="2018-05" db="EMBL/GenBank/DDBJ databases">
        <authorList>
            <person name="Lanie J.A."/>
            <person name="Ng W.-L."/>
            <person name="Kazmierczak K.M."/>
            <person name="Andrzejewski T.M."/>
            <person name="Davidsen T.M."/>
            <person name="Wayne K.J."/>
            <person name="Tettelin H."/>
            <person name="Glass J.I."/>
            <person name="Rusch D."/>
            <person name="Podicherti R."/>
            <person name="Tsui H.-C.T."/>
            <person name="Winkler M.E."/>
        </authorList>
    </citation>
    <scope>NUCLEOTIDE SEQUENCE</scope>
</reference>
<evidence type="ECO:0000313" key="1">
    <source>
        <dbReference type="EMBL" id="SVC94343.1"/>
    </source>
</evidence>
<feature type="non-terminal residue" evidence="1">
    <location>
        <position position="1"/>
    </location>
</feature>
<accession>A0A382R9G3</accession>
<proteinExistence type="predicted"/>
<organism evidence="1">
    <name type="scientific">marine metagenome</name>
    <dbReference type="NCBI Taxonomy" id="408172"/>
    <lineage>
        <taxon>unclassified sequences</taxon>
        <taxon>metagenomes</taxon>
        <taxon>ecological metagenomes</taxon>
    </lineage>
</organism>